<name>A0AAD3E1R0_9CHLO</name>
<feature type="transmembrane region" description="Helical" evidence="1">
    <location>
        <begin position="143"/>
        <end position="168"/>
    </location>
</feature>
<dbReference type="AlphaFoldDB" id="A0AAD3E1R0"/>
<evidence type="ECO:0000256" key="1">
    <source>
        <dbReference type="SAM" id="Phobius"/>
    </source>
</evidence>
<proteinExistence type="predicted"/>
<accession>A0AAD3E1R0</accession>
<feature type="transmembrane region" description="Helical" evidence="1">
    <location>
        <begin position="102"/>
        <end position="123"/>
    </location>
</feature>
<protein>
    <submittedName>
        <fullName evidence="2">Uncharacterized protein</fullName>
    </submittedName>
</protein>
<dbReference type="Proteomes" id="UP001054857">
    <property type="component" value="Unassembled WGS sequence"/>
</dbReference>
<keyword evidence="1" id="KW-0472">Membrane</keyword>
<keyword evidence="1" id="KW-1133">Transmembrane helix</keyword>
<gene>
    <name evidence="2" type="ORF">Agub_g14601</name>
</gene>
<keyword evidence="3" id="KW-1185">Reference proteome</keyword>
<evidence type="ECO:0000313" key="3">
    <source>
        <dbReference type="Proteomes" id="UP001054857"/>
    </source>
</evidence>
<organism evidence="2 3">
    <name type="scientific">Astrephomene gubernaculifera</name>
    <dbReference type="NCBI Taxonomy" id="47775"/>
    <lineage>
        <taxon>Eukaryota</taxon>
        <taxon>Viridiplantae</taxon>
        <taxon>Chlorophyta</taxon>
        <taxon>core chlorophytes</taxon>
        <taxon>Chlorophyceae</taxon>
        <taxon>CS clade</taxon>
        <taxon>Chlamydomonadales</taxon>
        <taxon>Astrephomenaceae</taxon>
        <taxon>Astrephomene</taxon>
    </lineage>
</organism>
<sequence>MAVTCSTTRILIWSLWAFTALASVAYMAVSIVTFVNIVKGVKDGYIMEYYMDGAHVKSRIPAYKNGLLSSCMLGFLMALFWVIFSFFVLLRRVFRNVSMGYGVLLATCSHTGCFMLLAGLMLNSQKRVASDLQNYAFWGASGYHIYVTTFAFNYFLTALYFVNFLVLLGTSNTMMTQKSDRGATYAASPPPASVTPTMSPTAALELPSGVWGNSYQGGAV</sequence>
<comment type="caution">
    <text evidence="2">The sequence shown here is derived from an EMBL/GenBank/DDBJ whole genome shotgun (WGS) entry which is preliminary data.</text>
</comment>
<evidence type="ECO:0000313" key="2">
    <source>
        <dbReference type="EMBL" id="GFR52091.1"/>
    </source>
</evidence>
<reference evidence="2 3" key="1">
    <citation type="journal article" date="2021" name="Sci. Rep.">
        <title>Genome sequencing of the multicellular alga Astrephomene provides insights into convergent evolution of germ-soma differentiation.</title>
        <authorList>
            <person name="Yamashita S."/>
            <person name="Yamamoto K."/>
            <person name="Matsuzaki R."/>
            <person name="Suzuki S."/>
            <person name="Yamaguchi H."/>
            <person name="Hirooka S."/>
            <person name="Minakuchi Y."/>
            <person name="Miyagishima S."/>
            <person name="Kawachi M."/>
            <person name="Toyoda A."/>
            <person name="Nozaki H."/>
        </authorList>
    </citation>
    <scope>NUCLEOTIDE SEQUENCE [LARGE SCALE GENOMIC DNA]</scope>
    <source>
        <strain evidence="2 3">NIES-4017</strain>
    </source>
</reference>
<feature type="transmembrane region" description="Helical" evidence="1">
    <location>
        <begin position="12"/>
        <end position="38"/>
    </location>
</feature>
<feature type="transmembrane region" description="Helical" evidence="1">
    <location>
        <begin position="67"/>
        <end position="90"/>
    </location>
</feature>
<keyword evidence="1" id="KW-0812">Transmembrane</keyword>
<dbReference type="EMBL" id="BMAR01000058">
    <property type="protein sequence ID" value="GFR52091.1"/>
    <property type="molecule type" value="Genomic_DNA"/>
</dbReference>